<feature type="binding site" evidence="9">
    <location>
        <position position="70"/>
    </location>
    <ligand>
        <name>substrate</name>
    </ligand>
</feature>
<evidence type="ECO:0000313" key="10">
    <source>
        <dbReference type="EMBL" id="MCL1143293.1"/>
    </source>
</evidence>
<evidence type="ECO:0000256" key="1">
    <source>
        <dbReference type="ARBA" id="ARBA00001933"/>
    </source>
</evidence>
<keyword evidence="5 9" id="KW-0949">S-adenosyl-L-methionine</keyword>
<comment type="caution">
    <text evidence="10">The sequence shown here is derived from an EMBL/GenBank/DDBJ whole genome shotgun (WGS) entry which is preliminary data.</text>
</comment>
<dbReference type="PROSITE" id="PS00600">
    <property type="entry name" value="AA_TRANSFER_CLASS_3"/>
    <property type="match status" value="1"/>
</dbReference>
<evidence type="ECO:0000256" key="8">
    <source>
        <dbReference type="ARBA" id="ARBA00048449"/>
    </source>
</evidence>
<dbReference type="Gene3D" id="3.90.1150.10">
    <property type="entry name" value="Aspartate Aminotransferase, domain 1"/>
    <property type="match status" value="1"/>
</dbReference>
<evidence type="ECO:0000313" key="11">
    <source>
        <dbReference type="Proteomes" id="UP001139333"/>
    </source>
</evidence>
<reference evidence="10" key="1">
    <citation type="submission" date="2022-01" db="EMBL/GenBank/DDBJ databases">
        <title>Whole genome-based taxonomy of the Shewanellaceae.</title>
        <authorList>
            <person name="Martin-Rodriguez A.J."/>
        </authorList>
    </citation>
    <scope>NUCLEOTIDE SEQUENCE</scope>
    <source>
        <strain evidence="10">DSM 16422</strain>
    </source>
</reference>
<dbReference type="NCBIfam" id="TIGR00508">
    <property type="entry name" value="bioA"/>
    <property type="match status" value="1"/>
</dbReference>
<dbReference type="InterPro" id="IPR005815">
    <property type="entry name" value="BioA"/>
</dbReference>
<comment type="subcellular location">
    <subcellularLocation>
        <location evidence="9">Cytoplasm</location>
    </subcellularLocation>
</comment>
<dbReference type="GO" id="GO:0004015">
    <property type="term" value="F:adenosylmethionine-8-amino-7-oxononanoate transaminase activity"/>
    <property type="evidence" value="ECO:0007669"/>
    <property type="project" value="UniProtKB-UniRule"/>
</dbReference>
<feature type="binding site" evidence="9">
    <location>
        <position position="309"/>
    </location>
    <ligand>
        <name>substrate</name>
    </ligand>
</feature>
<keyword evidence="7 9" id="KW-0663">Pyridoxal phosphate</keyword>
<keyword evidence="9" id="KW-0963">Cytoplasm</keyword>
<feature type="binding site" evidence="9">
    <location>
        <position position="163"/>
    </location>
    <ligand>
        <name>substrate</name>
    </ligand>
</feature>
<dbReference type="NCBIfam" id="NF004624">
    <property type="entry name" value="PRK05964.1"/>
    <property type="match status" value="1"/>
</dbReference>
<evidence type="ECO:0000256" key="5">
    <source>
        <dbReference type="ARBA" id="ARBA00022691"/>
    </source>
</evidence>
<dbReference type="EMBL" id="JAKIKP010000008">
    <property type="protein sequence ID" value="MCL1143293.1"/>
    <property type="molecule type" value="Genomic_DNA"/>
</dbReference>
<dbReference type="FunFam" id="3.40.640.10:FF:000041">
    <property type="entry name" value="Adenosylmethionine-8-amino-7-oxononanoate aminotransferase"/>
    <property type="match status" value="1"/>
</dbReference>
<comment type="subunit">
    <text evidence="9">Homodimer.</text>
</comment>
<feature type="binding site" evidence="9">
    <location>
        <position position="280"/>
    </location>
    <ligand>
        <name>pyridoxal 5'-phosphate</name>
        <dbReference type="ChEBI" id="CHEBI:597326"/>
    </ligand>
</feature>
<gene>
    <name evidence="9 10" type="primary">bioA</name>
    <name evidence="10" type="ORF">L2672_11365</name>
</gene>
<feature type="binding site" evidence="9">
    <location>
        <begin position="130"/>
        <end position="131"/>
    </location>
    <ligand>
        <name>pyridoxal 5'-phosphate</name>
        <dbReference type="ChEBI" id="CHEBI:597326"/>
    </ligand>
</feature>
<keyword evidence="4 9" id="KW-0808">Transferase</keyword>
<accession>A0A9X1ZSI8</accession>
<name>A0A9X1ZSI8_9GAMM</name>
<dbReference type="PANTHER" id="PTHR42684">
    <property type="entry name" value="ADENOSYLMETHIONINE-8-AMINO-7-OXONONANOATE AMINOTRANSFERASE"/>
    <property type="match status" value="1"/>
</dbReference>
<dbReference type="CDD" id="cd00610">
    <property type="entry name" value="OAT_like"/>
    <property type="match status" value="1"/>
</dbReference>
<comment type="cofactor">
    <cofactor evidence="1 9">
        <name>pyridoxal 5'-phosphate</name>
        <dbReference type="ChEBI" id="CHEBI:597326"/>
    </cofactor>
</comment>
<dbReference type="RefSeq" id="WP_248995974.1">
    <property type="nucleotide sequence ID" value="NZ_JAKIKP010000008.1"/>
</dbReference>
<sequence>MSKATSSQSVNSSSHSQADNQIDFAFDKQHIWHPYTSMTNALPTYGVQSATGCELTLADGKKVIDGTSSWWACVHGYGHTDIISAMQQQLQCLSHVMFGGITHKPAIDVSKLLVEMTCPNLTKVFLADSGSIAVEVALKMALQYWQGQNQPNKQKIMTVKRGYHGDTFAAMSVCDPDGGMHTMFGDNVTKQKFIAAPQTPFGFSAKQNSSQQATNSNNLSLLPQDEQTLKQAFEQHHQHIAAVIIEPILQGAGGMRFYSPAYLRLLRQLCDQYDVLLILDEIATGFGRTGKLFAYEHANIEPDLLCLGKALTGGYISLAATLCSDKVAQGISDSPAGVFMHGPTFMGNPLACAAATASLTLIKQNKWPEQIKQMEAQMVNELAQAIEFDEVVDVRVLGGIGVIEMKHTVNTSALQQRFIEQGVWVRPFSNLIYIMPPYTISSEQLSQLTSAMKKVAASITTPQMTPDAAFISHG</sequence>
<feature type="binding site" evidence="9">
    <location>
        <begin position="343"/>
        <end position="344"/>
    </location>
    <ligand>
        <name>pyridoxal 5'-phosphate</name>
        <dbReference type="ChEBI" id="CHEBI:597326"/>
    </ligand>
</feature>
<dbReference type="InterPro" id="IPR005814">
    <property type="entry name" value="Aminotrans_3"/>
</dbReference>
<comment type="similarity">
    <text evidence="9">Belongs to the class-III pyridoxal-phosphate-dependent aminotransferase family. BioA subfamily.</text>
</comment>
<dbReference type="InterPro" id="IPR049704">
    <property type="entry name" value="Aminotrans_3_PPA_site"/>
</dbReference>
<dbReference type="PANTHER" id="PTHR42684:SF17">
    <property type="entry name" value="ADENOSYLMETHIONINE-8-AMINO-7-OXONONANOATE AMINOTRANSFERASE"/>
    <property type="match status" value="1"/>
</dbReference>
<proteinExistence type="inferred from homology"/>
<protein>
    <recommendedName>
        <fullName evidence="9">Adenosylmethionine-8-amino-7-oxononanoate aminotransferase</fullName>
        <ecNumber evidence="9">2.6.1.62</ecNumber>
    </recommendedName>
    <alternativeName>
        <fullName evidence="9">7,8-diamino-pelargonic acid aminotransferase</fullName>
        <shortName evidence="9">DAPA AT</shortName>
        <shortName evidence="9">DAPA aminotransferase</shortName>
    </alternativeName>
    <alternativeName>
        <fullName evidence="9">7,8-diaminononanoate synthase</fullName>
        <shortName evidence="9">DANS</shortName>
    </alternativeName>
    <alternativeName>
        <fullName evidence="9">Diaminopelargonic acid synthase</fullName>
    </alternativeName>
</protein>
<feature type="binding site" evidence="9">
    <location>
        <position position="426"/>
    </location>
    <ligand>
        <name>substrate</name>
    </ligand>
</feature>
<dbReference type="Gene3D" id="3.40.640.10">
    <property type="entry name" value="Type I PLP-dependent aspartate aminotransferase-like (Major domain)"/>
    <property type="match status" value="1"/>
</dbReference>
<keyword evidence="6 9" id="KW-0093">Biotin biosynthesis</keyword>
<dbReference type="EC" id="2.6.1.62" evidence="9"/>
<organism evidence="10 11">
    <name type="scientific">Shewanella gaetbuli</name>
    <dbReference type="NCBI Taxonomy" id="220752"/>
    <lineage>
        <taxon>Bacteria</taxon>
        <taxon>Pseudomonadati</taxon>
        <taxon>Pseudomonadota</taxon>
        <taxon>Gammaproteobacteria</taxon>
        <taxon>Alteromonadales</taxon>
        <taxon>Shewanellaceae</taxon>
        <taxon>Shewanella</taxon>
    </lineage>
</organism>
<evidence type="ECO:0000256" key="3">
    <source>
        <dbReference type="ARBA" id="ARBA00022576"/>
    </source>
</evidence>
<dbReference type="InterPro" id="IPR015421">
    <property type="entry name" value="PyrdxlP-dep_Trfase_major"/>
</dbReference>
<evidence type="ECO:0000256" key="7">
    <source>
        <dbReference type="ARBA" id="ARBA00022898"/>
    </source>
</evidence>
<dbReference type="Proteomes" id="UP001139333">
    <property type="component" value="Unassembled WGS sequence"/>
</dbReference>
<feature type="site" description="Participates in the substrate recognition with KAPA and in a stacking interaction with the adenine ring of SAM" evidence="9">
    <location>
        <position position="35"/>
    </location>
</feature>
<dbReference type="Pfam" id="PF00202">
    <property type="entry name" value="Aminotran_3"/>
    <property type="match status" value="1"/>
</dbReference>
<evidence type="ECO:0000256" key="4">
    <source>
        <dbReference type="ARBA" id="ARBA00022679"/>
    </source>
</evidence>
<comment type="catalytic activity">
    <reaction evidence="8 9">
        <text>(8S)-8-amino-7-oxononanoate + S-adenosyl-L-methionine = S-adenosyl-4-methylsulfanyl-2-oxobutanoate + (7R,8S)-7,8-diammoniononanoate</text>
        <dbReference type="Rhea" id="RHEA:16861"/>
        <dbReference type="ChEBI" id="CHEBI:16490"/>
        <dbReference type="ChEBI" id="CHEBI:59789"/>
        <dbReference type="ChEBI" id="CHEBI:149468"/>
        <dbReference type="ChEBI" id="CHEBI:149469"/>
        <dbReference type="EC" id="2.6.1.62"/>
    </reaction>
</comment>
<comment type="pathway">
    <text evidence="2 9">Cofactor biosynthesis; biotin biosynthesis; 7,8-diaminononanoate from 8-amino-7-oxononanoate (SAM route): step 1/1.</text>
</comment>
<dbReference type="HAMAP" id="MF_00834">
    <property type="entry name" value="BioA"/>
    <property type="match status" value="1"/>
</dbReference>
<dbReference type="GO" id="GO:0030170">
    <property type="term" value="F:pyridoxal phosphate binding"/>
    <property type="evidence" value="ECO:0007669"/>
    <property type="project" value="UniProtKB-UniRule"/>
</dbReference>
<evidence type="ECO:0000256" key="9">
    <source>
        <dbReference type="HAMAP-Rule" id="MF_00834"/>
    </source>
</evidence>
<comment type="function">
    <text evidence="9">Catalyzes the transfer of the alpha-amino group from S-adenosyl-L-methionine (SAM) to 7-keto-8-aminopelargonic acid (KAPA) to form 7,8-diaminopelargonic acid (DAPA). It is the only aminotransferase known to utilize SAM as an amino donor.</text>
</comment>
<dbReference type="PIRSF" id="PIRSF000521">
    <property type="entry name" value="Transaminase_4ab_Lys_Orn"/>
    <property type="match status" value="1"/>
</dbReference>
<dbReference type="InterPro" id="IPR015422">
    <property type="entry name" value="PyrdxlP-dep_Trfase_small"/>
</dbReference>
<dbReference type="AlphaFoldDB" id="A0A9X1ZSI8"/>
<evidence type="ECO:0000256" key="6">
    <source>
        <dbReference type="ARBA" id="ARBA00022756"/>
    </source>
</evidence>
<dbReference type="GO" id="GO:0009102">
    <property type="term" value="P:biotin biosynthetic process"/>
    <property type="evidence" value="ECO:0007669"/>
    <property type="project" value="UniProtKB-UniRule"/>
</dbReference>
<dbReference type="SUPFAM" id="SSF53383">
    <property type="entry name" value="PLP-dependent transferases"/>
    <property type="match status" value="1"/>
</dbReference>
<evidence type="ECO:0000256" key="2">
    <source>
        <dbReference type="ARBA" id="ARBA00005063"/>
    </source>
</evidence>
<keyword evidence="11" id="KW-1185">Reference proteome</keyword>
<dbReference type="GO" id="GO:0005737">
    <property type="term" value="C:cytoplasm"/>
    <property type="evidence" value="ECO:0007669"/>
    <property type="project" value="UniProtKB-SubCell"/>
</dbReference>
<dbReference type="InterPro" id="IPR015424">
    <property type="entry name" value="PyrdxlP-dep_Trfase"/>
</dbReference>
<feature type="modified residue" description="N6-(pyridoxal phosphate)lysine" evidence="9">
    <location>
        <position position="309"/>
    </location>
</feature>
<keyword evidence="3 9" id="KW-0032">Aminotransferase</keyword>
<dbReference type="NCBIfam" id="NF005940">
    <property type="entry name" value="PRK07986.1"/>
    <property type="match status" value="1"/>
</dbReference>
<feature type="binding site" evidence="9">
    <location>
        <position position="342"/>
    </location>
    <ligand>
        <name>substrate</name>
    </ligand>
</feature>